<feature type="domain" description="HTH lysR-type" evidence="5">
    <location>
        <begin position="1"/>
        <end position="58"/>
    </location>
</feature>
<accession>A0ABX9HIJ4</accession>
<keyword evidence="4" id="KW-0804">Transcription</keyword>
<dbReference type="PROSITE" id="PS50931">
    <property type="entry name" value="HTH_LYSR"/>
    <property type="match status" value="1"/>
</dbReference>
<dbReference type="InterPro" id="IPR000847">
    <property type="entry name" value="LysR_HTH_N"/>
</dbReference>
<evidence type="ECO:0000313" key="7">
    <source>
        <dbReference type="Proteomes" id="UP000253817"/>
    </source>
</evidence>
<proteinExistence type="inferred from homology"/>
<dbReference type="SUPFAM" id="SSF46785">
    <property type="entry name" value="Winged helix' DNA-binding domain"/>
    <property type="match status" value="1"/>
</dbReference>
<evidence type="ECO:0000256" key="2">
    <source>
        <dbReference type="ARBA" id="ARBA00023015"/>
    </source>
</evidence>
<comment type="similarity">
    <text evidence="1">Belongs to the LysR transcriptional regulatory family.</text>
</comment>
<dbReference type="PANTHER" id="PTHR30419">
    <property type="entry name" value="HTH-TYPE TRANSCRIPTIONAL REGULATOR YBHD"/>
    <property type="match status" value="1"/>
</dbReference>
<dbReference type="EMBL" id="PPTT01000015">
    <property type="protein sequence ID" value="RDB68535.1"/>
    <property type="molecule type" value="Genomic_DNA"/>
</dbReference>
<dbReference type="PANTHER" id="PTHR30419:SF28">
    <property type="entry name" value="HTH-TYPE TRANSCRIPTIONAL REGULATOR BSDA"/>
    <property type="match status" value="1"/>
</dbReference>
<sequence>MELQQLRYFDEVARTQHVTNSAKKLNVAQPALTQSIRRLEHELGVPLLERVGRNVRLTACGEALERRIRPLLATLDDLPEELAVVVGREQATVHLAIESASGLAVDAIAAYRAAHPAARFVVTQEAAARRWDLRVRTVRTAHEDGADASGSRRFEERIGVAVPSGRAASGPLTLADLADEPFICLAGSRAFRAVCDDACAKAGFAPRVAFESDSPAVVKNMIGLGLGVGFWPERSWGGLDDSSARLVGLREEPFARTLEIAPAAGPLNEEAAAFHGFLVSFFEDRWREPSPLGA</sequence>
<protein>
    <submittedName>
        <fullName evidence="6">LysR family transcriptional regulator</fullName>
    </submittedName>
</protein>
<evidence type="ECO:0000313" key="6">
    <source>
        <dbReference type="EMBL" id="RDB68535.1"/>
    </source>
</evidence>
<dbReference type="Gene3D" id="3.40.190.290">
    <property type="match status" value="1"/>
</dbReference>
<evidence type="ECO:0000256" key="4">
    <source>
        <dbReference type="ARBA" id="ARBA00023163"/>
    </source>
</evidence>
<reference evidence="6 7" key="1">
    <citation type="journal article" date="2018" name="Elife">
        <title>Discovery and characterization of a prevalent human gut bacterial enzyme sufficient for the inactivation of a family of plant toxins.</title>
        <authorList>
            <person name="Koppel N."/>
            <person name="Bisanz J.E."/>
            <person name="Pandelia M.E."/>
            <person name="Turnbaugh P.J."/>
            <person name="Balskus E.P."/>
        </authorList>
    </citation>
    <scope>NUCLEOTIDE SEQUENCE [LARGE SCALE GENOMIC DNA]</scope>
    <source>
        <strain evidence="6 7">DSM 16107</strain>
    </source>
</reference>
<evidence type="ECO:0000256" key="3">
    <source>
        <dbReference type="ARBA" id="ARBA00023125"/>
    </source>
</evidence>
<dbReference type="Gene3D" id="1.10.10.10">
    <property type="entry name" value="Winged helix-like DNA-binding domain superfamily/Winged helix DNA-binding domain"/>
    <property type="match status" value="1"/>
</dbReference>
<dbReference type="Pfam" id="PF03466">
    <property type="entry name" value="LysR_substrate"/>
    <property type="match status" value="1"/>
</dbReference>
<dbReference type="RefSeq" id="WP_114546553.1">
    <property type="nucleotide sequence ID" value="NZ_PPTT01000015.1"/>
</dbReference>
<keyword evidence="3" id="KW-0238">DNA-binding</keyword>
<dbReference type="PRINTS" id="PR00039">
    <property type="entry name" value="HTHLYSR"/>
</dbReference>
<gene>
    <name evidence="6" type="ORF">C1876_09830</name>
</gene>
<dbReference type="CDD" id="cd05466">
    <property type="entry name" value="PBP2_LTTR_substrate"/>
    <property type="match status" value="1"/>
</dbReference>
<organism evidence="6 7">
    <name type="scientific">Eggerthella sinensis</name>
    <dbReference type="NCBI Taxonomy" id="242230"/>
    <lineage>
        <taxon>Bacteria</taxon>
        <taxon>Bacillati</taxon>
        <taxon>Actinomycetota</taxon>
        <taxon>Coriobacteriia</taxon>
        <taxon>Eggerthellales</taxon>
        <taxon>Eggerthellaceae</taxon>
        <taxon>Eggerthella</taxon>
    </lineage>
</organism>
<keyword evidence="2" id="KW-0805">Transcription regulation</keyword>
<dbReference type="InterPro" id="IPR036390">
    <property type="entry name" value="WH_DNA-bd_sf"/>
</dbReference>
<dbReference type="Proteomes" id="UP000253817">
    <property type="component" value="Unassembled WGS sequence"/>
</dbReference>
<dbReference type="SUPFAM" id="SSF53850">
    <property type="entry name" value="Periplasmic binding protein-like II"/>
    <property type="match status" value="1"/>
</dbReference>
<dbReference type="InterPro" id="IPR005119">
    <property type="entry name" value="LysR_subst-bd"/>
</dbReference>
<name>A0ABX9HIJ4_9ACTN</name>
<comment type="caution">
    <text evidence="6">The sequence shown here is derived from an EMBL/GenBank/DDBJ whole genome shotgun (WGS) entry which is preliminary data.</text>
</comment>
<dbReference type="Pfam" id="PF00126">
    <property type="entry name" value="HTH_1"/>
    <property type="match status" value="1"/>
</dbReference>
<evidence type="ECO:0000256" key="1">
    <source>
        <dbReference type="ARBA" id="ARBA00009437"/>
    </source>
</evidence>
<evidence type="ECO:0000259" key="5">
    <source>
        <dbReference type="PROSITE" id="PS50931"/>
    </source>
</evidence>
<dbReference type="InterPro" id="IPR050950">
    <property type="entry name" value="HTH-type_LysR_regulators"/>
</dbReference>
<dbReference type="InterPro" id="IPR036388">
    <property type="entry name" value="WH-like_DNA-bd_sf"/>
</dbReference>
<keyword evidence="7" id="KW-1185">Reference proteome</keyword>